<dbReference type="KEGG" id="nai:NECAME_00876"/>
<reference evidence="2" key="1">
    <citation type="journal article" date="2014" name="Nat. Genet.">
        <title>Genome of the human hookworm Necator americanus.</title>
        <authorList>
            <person name="Tang Y.T."/>
            <person name="Gao X."/>
            <person name="Rosa B.A."/>
            <person name="Abubucker S."/>
            <person name="Hallsworth-Pepin K."/>
            <person name="Martin J."/>
            <person name="Tyagi R."/>
            <person name="Heizer E."/>
            <person name="Zhang X."/>
            <person name="Bhonagiri-Palsikar V."/>
            <person name="Minx P."/>
            <person name="Warren W.C."/>
            <person name="Wang Q."/>
            <person name="Zhan B."/>
            <person name="Hotez P.J."/>
            <person name="Sternberg P.W."/>
            <person name="Dougall A."/>
            <person name="Gaze S.T."/>
            <person name="Mulvenna J."/>
            <person name="Sotillo J."/>
            <person name="Ranganathan S."/>
            <person name="Rabelo E.M."/>
            <person name="Wilson R.K."/>
            <person name="Felgner P.L."/>
            <person name="Bethony J."/>
            <person name="Hawdon J.M."/>
            <person name="Gasser R.B."/>
            <person name="Loukas A."/>
            <person name="Mitreva M."/>
        </authorList>
    </citation>
    <scope>NUCLEOTIDE SEQUENCE [LARGE SCALE GENOMIC DNA]</scope>
</reference>
<dbReference type="Proteomes" id="UP000053676">
    <property type="component" value="Unassembled WGS sequence"/>
</dbReference>
<name>W2SR63_NECAM</name>
<dbReference type="EMBL" id="KI668838">
    <property type="protein sequence ID" value="ETN71187.1"/>
    <property type="molecule type" value="Genomic_DNA"/>
</dbReference>
<evidence type="ECO:0000313" key="1">
    <source>
        <dbReference type="EMBL" id="ETN71187.1"/>
    </source>
</evidence>
<proteinExistence type="predicted"/>
<evidence type="ECO:0000313" key="2">
    <source>
        <dbReference type="Proteomes" id="UP000053676"/>
    </source>
</evidence>
<keyword evidence="2" id="KW-1185">Reference proteome</keyword>
<dbReference type="Gene3D" id="3.40.50.150">
    <property type="entry name" value="Vaccinia Virus protein VP39"/>
    <property type="match status" value="1"/>
</dbReference>
<organism evidence="1 2">
    <name type="scientific">Necator americanus</name>
    <name type="common">Human hookworm</name>
    <dbReference type="NCBI Taxonomy" id="51031"/>
    <lineage>
        <taxon>Eukaryota</taxon>
        <taxon>Metazoa</taxon>
        <taxon>Ecdysozoa</taxon>
        <taxon>Nematoda</taxon>
        <taxon>Chromadorea</taxon>
        <taxon>Rhabditida</taxon>
        <taxon>Rhabditina</taxon>
        <taxon>Rhabditomorpha</taxon>
        <taxon>Strongyloidea</taxon>
        <taxon>Ancylostomatidae</taxon>
        <taxon>Bunostominae</taxon>
        <taxon>Necator</taxon>
    </lineage>
</organism>
<accession>W2SR63</accession>
<gene>
    <name evidence="1" type="ORF">NECAME_00876</name>
</gene>
<sequence length="69" mass="7635">MGVERVVSVDISAQELAKGLKFLNIVENQNENIICNTNALPVLFEVYRGDILEYDERLAGTSCVCSTEV</sequence>
<dbReference type="OrthoDB" id="5863353at2759"/>
<protein>
    <submittedName>
        <fullName evidence="1">Uncharacterized protein</fullName>
    </submittedName>
</protein>
<dbReference type="AlphaFoldDB" id="W2SR63"/>
<dbReference type="InterPro" id="IPR029063">
    <property type="entry name" value="SAM-dependent_MTases_sf"/>
</dbReference>